<comment type="caution">
    <text evidence="1">The sequence shown here is derived from an EMBL/GenBank/DDBJ whole genome shotgun (WGS) entry which is preliminary data.</text>
</comment>
<dbReference type="OrthoDB" id="2987945at2"/>
<evidence type="ECO:0000313" key="1">
    <source>
        <dbReference type="EMBL" id="KOY14446.1"/>
    </source>
</evidence>
<dbReference type="RefSeq" id="WP_053782632.1">
    <property type="nucleotide sequence ID" value="NZ_LITU01000070.1"/>
</dbReference>
<dbReference type="PATRIC" id="fig|1705561.3.peg.4366"/>
<evidence type="ECO:0000313" key="2">
    <source>
        <dbReference type="Proteomes" id="UP000037688"/>
    </source>
</evidence>
<protein>
    <submittedName>
        <fullName evidence="1">Uncharacterized protein</fullName>
    </submittedName>
</protein>
<keyword evidence="2" id="KW-1185">Reference proteome</keyword>
<accession>A0A0M9BMF6</accession>
<reference evidence="1 2" key="1">
    <citation type="submission" date="2015-08" db="EMBL/GenBank/DDBJ databases">
        <title>Draft genome sequence of cellulolytic and xylanolytic Paenibacillus sp. A59, isolated from a decaying forest soil from Patagonia, Argentina.</title>
        <authorList>
            <person name="Ghio S."/>
            <person name="Caceres A.M."/>
            <person name="Talia P."/>
            <person name="Grasso D."/>
            <person name="Campos E."/>
        </authorList>
    </citation>
    <scope>NUCLEOTIDE SEQUENCE [LARGE SCALE GENOMIC DNA]</scope>
    <source>
        <strain evidence="1 2">A59</strain>
    </source>
</reference>
<gene>
    <name evidence="1" type="ORF">AMS66_20940</name>
</gene>
<dbReference type="AlphaFoldDB" id="A0A0M9BMF6"/>
<organism evidence="1 2">
    <name type="scientific">Paenibacillus xylanivorans</name>
    <dbReference type="NCBI Taxonomy" id="1705561"/>
    <lineage>
        <taxon>Bacteria</taxon>
        <taxon>Bacillati</taxon>
        <taxon>Bacillota</taxon>
        <taxon>Bacilli</taxon>
        <taxon>Bacillales</taxon>
        <taxon>Paenibacillaceae</taxon>
        <taxon>Paenibacillus</taxon>
    </lineage>
</organism>
<name>A0A0M9BMF6_9BACL</name>
<proteinExistence type="predicted"/>
<dbReference type="EMBL" id="LITU01000070">
    <property type="protein sequence ID" value="KOY14446.1"/>
    <property type="molecule type" value="Genomic_DNA"/>
</dbReference>
<dbReference type="Proteomes" id="UP000037688">
    <property type="component" value="Unassembled WGS sequence"/>
</dbReference>
<sequence>MRKHKLILLTVLAGLTIFLTSSHFISAGSPDELVFYEAHDAFERTYDDVAELEKKADLIVEAKATDEKINQVIMDGDFPLYYWTESKFEVETVYMNNSDNTEKDIITVNEPYAFFNENEVLISEGYEMSEEGAKYLLFLVKKENEEKYLPIAVYHGKYKMSPNGENQISNRMEHFELENYDYVKLKNSVKEKYNF</sequence>